<feature type="domain" description="Cadherin" evidence="20">
    <location>
        <begin position="2838"/>
        <end position="2951"/>
    </location>
</feature>
<feature type="domain" description="Cadherin" evidence="20">
    <location>
        <begin position="2205"/>
        <end position="2305"/>
    </location>
</feature>
<reference evidence="21" key="3">
    <citation type="submission" date="2025-09" db="UniProtKB">
        <authorList>
            <consortium name="Ensembl"/>
        </authorList>
    </citation>
    <scope>IDENTIFICATION</scope>
</reference>
<keyword evidence="5 17" id="KW-0732">Signal</keyword>
<feature type="domain" description="Cadherin" evidence="20">
    <location>
        <begin position="166"/>
        <end position="273"/>
    </location>
</feature>
<dbReference type="GO" id="GO:0005886">
    <property type="term" value="C:plasma membrane"/>
    <property type="evidence" value="ECO:0007669"/>
    <property type="project" value="InterPro"/>
</dbReference>
<feature type="transmembrane region" description="Helical" evidence="16">
    <location>
        <begin position="4189"/>
        <end position="4209"/>
    </location>
</feature>
<evidence type="ECO:0000259" key="20">
    <source>
        <dbReference type="PROSITE" id="PS50268"/>
    </source>
</evidence>
<evidence type="ECO:0000256" key="9">
    <source>
        <dbReference type="ARBA" id="ARBA00022989"/>
    </source>
</evidence>
<dbReference type="FunFam" id="2.60.40.60:FF:000013">
    <property type="entry name" value="Cadherin EGF LAG seven-pass G-type receptor"/>
    <property type="match status" value="3"/>
</dbReference>
<evidence type="ECO:0000256" key="8">
    <source>
        <dbReference type="ARBA" id="ARBA00022889"/>
    </source>
</evidence>
<dbReference type="FunFam" id="2.60.40.60:FF:000090">
    <property type="entry name" value="FAT atypical cadherin 3"/>
    <property type="match status" value="1"/>
</dbReference>
<name>A0A3P8USP2_CYNSE</name>
<dbReference type="Pfam" id="PF00008">
    <property type="entry name" value="EGF"/>
    <property type="match status" value="1"/>
</dbReference>
<reference evidence="21 22" key="1">
    <citation type="journal article" date="2014" name="Nat. Genet.">
        <title>Whole-genome sequence of a flatfish provides insights into ZW sex chromosome evolution and adaptation to a benthic lifestyle.</title>
        <authorList>
            <person name="Chen S."/>
            <person name="Zhang G."/>
            <person name="Shao C."/>
            <person name="Huang Q."/>
            <person name="Liu G."/>
            <person name="Zhang P."/>
            <person name="Song W."/>
            <person name="An N."/>
            <person name="Chalopin D."/>
            <person name="Volff J.N."/>
            <person name="Hong Y."/>
            <person name="Li Q."/>
            <person name="Sha Z."/>
            <person name="Zhou H."/>
            <person name="Xie M."/>
            <person name="Yu Q."/>
            <person name="Liu Y."/>
            <person name="Xiang H."/>
            <person name="Wang N."/>
            <person name="Wu K."/>
            <person name="Yang C."/>
            <person name="Zhou Q."/>
            <person name="Liao X."/>
            <person name="Yang L."/>
            <person name="Hu Q."/>
            <person name="Zhang J."/>
            <person name="Meng L."/>
            <person name="Jin L."/>
            <person name="Tian Y."/>
            <person name="Lian J."/>
            <person name="Yang J."/>
            <person name="Miao G."/>
            <person name="Liu S."/>
            <person name="Liang Z."/>
            <person name="Yan F."/>
            <person name="Li Y."/>
            <person name="Sun B."/>
            <person name="Zhang H."/>
            <person name="Zhang J."/>
            <person name="Zhu Y."/>
            <person name="Du M."/>
            <person name="Zhao Y."/>
            <person name="Schartl M."/>
            <person name="Tang Q."/>
            <person name="Wang J."/>
        </authorList>
    </citation>
    <scope>NUCLEOTIDE SEQUENCE</scope>
</reference>
<feature type="domain" description="Cadherin" evidence="20">
    <location>
        <begin position="2306"/>
        <end position="2412"/>
    </location>
</feature>
<keyword evidence="2" id="KW-0217">Developmental protein</keyword>
<evidence type="ECO:0000259" key="19">
    <source>
        <dbReference type="PROSITE" id="PS50026"/>
    </source>
</evidence>
<dbReference type="InterPro" id="IPR000152">
    <property type="entry name" value="EGF-type_Asp/Asn_hydroxyl_site"/>
</dbReference>
<feature type="disulfide bond" evidence="14">
    <location>
        <begin position="4078"/>
        <end position="4087"/>
    </location>
</feature>
<feature type="domain" description="Cadherin" evidence="20">
    <location>
        <begin position="3367"/>
        <end position="3470"/>
    </location>
</feature>
<feature type="domain" description="Cadherin" evidence="20">
    <location>
        <begin position="1902"/>
        <end position="2000"/>
    </location>
</feature>
<evidence type="ECO:0000313" key="22">
    <source>
        <dbReference type="Proteomes" id="UP000265120"/>
    </source>
</evidence>
<keyword evidence="4 16" id="KW-0812">Transmembrane</keyword>
<dbReference type="FunFam" id="2.10.25.10:FF:000172">
    <property type="entry name" value="FAT atypical cadherin 3"/>
    <property type="match status" value="1"/>
</dbReference>
<dbReference type="SUPFAM" id="SSF57196">
    <property type="entry name" value="EGF/Laminin"/>
    <property type="match status" value="3"/>
</dbReference>
<keyword evidence="22" id="KW-1185">Reference proteome</keyword>
<evidence type="ECO:0000256" key="12">
    <source>
        <dbReference type="ARBA" id="ARBA00023180"/>
    </source>
</evidence>
<dbReference type="Proteomes" id="UP000265120">
    <property type="component" value="Chromosome 4"/>
</dbReference>
<dbReference type="InterPro" id="IPR001881">
    <property type="entry name" value="EGF-like_Ca-bd_dom"/>
</dbReference>
<feature type="domain" description="Cadherin" evidence="20">
    <location>
        <begin position="1788"/>
        <end position="1901"/>
    </location>
</feature>
<dbReference type="Gene3D" id="2.60.40.60">
    <property type="entry name" value="Cadherins"/>
    <property type="match status" value="33"/>
</dbReference>
<dbReference type="STRING" id="244447.ENSCSEP00000004849"/>
<dbReference type="PRINTS" id="PR00205">
    <property type="entry name" value="CADHERIN"/>
</dbReference>
<dbReference type="FunFam" id="2.60.40.60:FF:000041">
    <property type="entry name" value="FAT atypical cadherin 1"/>
    <property type="match status" value="1"/>
</dbReference>
<feature type="domain" description="Cadherin" evidence="20">
    <location>
        <begin position="478"/>
        <end position="583"/>
    </location>
</feature>
<feature type="domain" description="EGF-like" evidence="19">
    <location>
        <begin position="4128"/>
        <end position="4168"/>
    </location>
</feature>
<dbReference type="CDD" id="cd11304">
    <property type="entry name" value="Cadherin_repeat"/>
    <property type="match status" value="34"/>
</dbReference>
<evidence type="ECO:0000256" key="17">
    <source>
        <dbReference type="SAM" id="SignalP"/>
    </source>
</evidence>
<feature type="compositionally biased region" description="Polar residues" evidence="15">
    <location>
        <begin position="4585"/>
        <end position="4596"/>
    </location>
</feature>
<dbReference type="PROSITE" id="PS01187">
    <property type="entry name" value="EGF_CA"/>
    <property type="match status" value="1"/>
</dbReference>
<evidence type="ECO:0000259" key="18">
    <source>
        <dbReference type="PROSITE" id="PS50025"/>
    </source>
</evidence>
<feature type="domain" description="Cadherin" evidence="20">
    <location>
        <begin position="2515"/>
        <end position="2618"/>
    </location>
</feature>
<organism evidence="21 22">
    <name type="scientific">Cynoglossus semilaevis</name>
    <name type="common">Tongue sole</name>
    <dbReference type="NCBI Taxonomy" id="244447"/>
    <lineage>
        <taxon>Eukaryota</taxon>
        <taxon>Metazoa</taxon>
        <taxon>Chordata</taxon>
        <taxon>Craniata</taxon>
        <taxon>Vertebrata</taxon>
        <taxon>Euteleostomi</taxon>
        <taxon>Actinopterygii</taxon>
        <taxon>Neopterygii</taxon>
        <taxon>Teleostei</taxon>
        <taxon>Neoteleostei</taxon>
        <taxon>Acanthomorphata</taxon>
        <taxon>Carangaria</taxon>
        <taxon>Pleuronectiformes</taxon>
        <taxon>Pleuronectoidei</taxon>
        <taxon>Cynoglossidae</taxon>
        <taxon>Cynoglossinae</taxon>
        <taxon>Cynoglossus</taxon>
    </lineage>
</organism>
<feature type="domain" description="Cadherin" evidence="20">
    <location>
        <begin position="3159"/>
        <end position="3261"/>
    </location>
</feature>
<dbReference type="OMA" id="YSSLYYE"/>
<evidence type="ECO:0000256" key="15">
    <source>
        <dbReference type="SAM" id="MobiDB-lite"/>
    </source>
</evidence>
<feature type="region of interest" description="Disordered" evidence="15">
    <location>
        <begin position="4441"/>
        <end position="4596"/>
    </location>
</feature>
<dbReference type="PROSITE" id="PS50026">
    <property type="entry name" value="EGF_3"/>
    <property type="match status" value="4"/>
</dbReference>
<dbReference type="FunFam" id="2.60.40.60:FF:000084">
    <property type="entry name" value="FAT atypical cadherin 3"/>
    <property type="match status" value="1"/>
</dbReference>
<evidence type="ECO:0000256" key="10">
    <source>
        <dbReference type="ARBA" id="ARBA00023136"/>
    </source>
</evidence>
<evidence type="ECO:0000256" key="2">
    <source>
        <dbReference type="ARBA" id="ARBA00022473"/>
    </source>
</evidence>
<dbReference type="FunFam" id="2.60.40.60:FF:000071">
    <property type="entry name" value="FAT atypical cadherin 1"/>
    <property type="match status" value="1"/>
</dbReference>
<dbReference type="FunFam" id="2.60.40.60:FF:000052">
    <property type="entry name" value="FAT atypical cadherin 1"/>
    <property type="match status" value="1"/>
</dbReference>
<dbReference type="GO" id="GO:0005509">
    <property type="term" value="F:calcium ion binding"/>
    <property type="evidence" value="ECO:0007669"/>
    <property type="project" value="UniProtKB-UniRule"/>
</dbReference>
<keyword evidence="11 14" id="KW-1015">Disulfide bond</keyword>
<dbReference type="InterPro" id="IPR015919">
    <property type="entry name" value="Cadherin-like_sf"/>
</dbReference>
<evidence type="ECO:0000256" key="4">
    <source>
        <dbReference type="ARBA" id="ARBA00022692"/>
    </source>
</evidence>
<dbReference type="PROSITE" id="PS00022">
    <property type="entry name" value="EGF_1"/>
    <property type="match status" value="3"/>
</dbReference>
<feature type="domain" description="Cadherin" evidence="20">
    <location>
        <begin position="2413"/>
        <end position="2514"/>
    </location>
</feature>
<dbReference type="FunFam" id="2.60.40.60:FF:000075">
    <property type="entry name" value="FAT atypical cadherin 1"/>
    <property type="match status" value="1"/>
</dbReference>
<evidence type="ECO:0000256" key="3">
    <source>
        <dbReference type="ARBA" id="ARBA00022536"/>
    </source>
</evidence>
<protein>
    <submittedName>
        <fullName evidence="21">FAT atypical cadherin 3a</fullName>
    </submittedName>
</protein>
<dbReference type="SMART" id="SM00181">
    <property type="entry name" value="EGF"/>
    <property type="match status" value="4"/>
</dbReference>
<dbReference type="Pfam" id="PF02210">
    <property type="entry name" value="Laminin_G_2"/>
    <property type="match status" value="1"/>
</dbReference>
<dbReference type="GO" id="GO:0060536">
    <property type="term" value="P:cartilage morphogenesis"/>
    <property type="evidence" value="ECO:0007669"/>
    <property type="project" value="Ensembl"/>
</dbReference>
<dbReference type="GO" id="GO:0007156">
    <property type="term" value="P:homophilic cell adhesion via plasma membrane adhesion molecules"/>
    <property type="evidence" value="ECO:0007669"/>
    <property type="project" value="InterPro"/>
</dbReference>
<dbReference type="PROSITE" id="PS50268">
    <property type="entry name" value="CADHERIN_2"/>
    <property type="match status" value="32"/>
</dbReference>
<dbReference type="FunFam" id="2.10.25.10:FF:000095">
    <property type="entry name" value="Notch, isoform B"/>
    <property type="match status" value="1"/>
</dbReference>
<dbReference type="CDD" id="cd00054">
    <property type="entry name" value="EGF_CA"/>
    <property type="match status" value="3"/>
</dbReference>
<dbReference type="FunFam" id="2.60.40.60:FF:000080">
    <property type="entry name" value="FAT atypical cadherin 1"/>
    <property type="match status" value="1"/>
</dbReference>
<keyword evidence="7 13" id="KW-0106">Calcium</keyword>
<feature type="domain" description="Cadherin" evidence="20">
    <location>
        <begin position="732"/>
        <end position="836"/>
    </location>
</feature>
<dbReference type="Pfam" id="PF00028">
    <property type="entry name" value="Cadherin"/>
    <property type="match status" value="28"/>
</dbReference>
<dbReference type="CDD" id="cd00110">
    <property type="entry name" value="LamG"/>
    <property type="match status" value="1"/>
</dbReference>
<evidence type="ECO:0000313" key="21">
    <source>
        <dbReference type="Ensembl" id="ENSCSEP00000004849.1"/>
    </source>
</evidence>
<dbReference type="FunFam" id="2.60.40.60:FF:000051">
    <property type="entry name" value="FAT atypical cadherin 1"/>
    <property type="match status" value="1"/>
</dbReference>
<keyword evidence="3 14" id="KW-0245">EGF-like domain</keyword>
<dbReference type="PROSITE" id="PS50025">
    <property type="entry name" value="LAM_G_DOMAIN"/>
    <property type="match status" value="1"/>
</dbReference>
<dbReference type="FunFam" id="2.60.40.60:FF:000065">
    <property type="entry name" value="FAT atypical cadherin 1"/>
    <property type="match status" value="1"/>
</dbReference>
<feature type="domain" description="Cadherin" evidence="20">
    <location>
        <begin position="50"/>
        <end position="165"/>
    </location>
</feature>
<feature type="domain" description="Cadherin" evidence="20">
    <location>
        <begin position="592"/>
        <end position="686"/>
    </location>
</feature>
<dbReference type="InterPro" id="IPR020894">
    <property type="entry name" value="Cadherin_CS"/>
</dbReference>
<dbReference type="PROSITE" id="PS00232">
    <property type="entry name" value="CADHERIN_1"/>
    <property type="match status" value="15"/>
</dbReference>
<reference evidence="21" key="2">
    <citation type="submission" date="2025-08" db="UniProtKB">
        <authorList>
            <consortium name="Ensembl"/>
        </authorList>
    </citation>
    <scope>IDENTIFICATION</scope>
</reference>
<feature type="domain" description="Cadherin" evidence="20">
    <location>
        <begin position="943"/>
        <end position="1049"/>
    </location>
</feature>
<evidence type="ECO:0000256" key="13">
    <source>
        <dbReference type="PROSITE-ProRule" id="PRU00043"/>
    </source>
</evidence>
<feature type="disulfide bond" evidence="14">
    <location>
        <begin position="4158"/>
        <end position="4167"/>
    </location>
</feature>
<feature type="region of interest" description="Disordered" evidence="15">
    <location>
        <begin position="1354"/>
        <end position="1373"/>
    </location>
</feature>
<feature type="domain" description="Laminin G" evidence="18">
    <location>
        <begin position="3859"/>
        <end position="4048"/>
    </location>
</feature>
<dbReference type="FunFam" id="2.60.40.60:FF:000066">
    <property type="entry name" value="FAT atypical cadherin 1"/>
    <property type="match status" value="1"/>
</dbReference>
<accession>A0A3P8USP2</accession>
<comment type="caution">
    <text evidence="14">Lacks conserved residue(s) required for the propagation of feature annotation.</text>
</comment>
<dbReference type="SUPFAM" id="SSF49313">
    <property type="entry name" value="Cadherin-like"/>
    <property type="match status" value="34"/>
</dbReference>
<evidence type="ECO:0000256" key="6">
    <source>
        <dbReference type="ARBA" id="ARBA00022737"/>
    </source>
</evidence>
<dbReference type="PROSITE" id="PS01186">
    <property type="entry name" value="EGF_2"/>
    <property type="match status" value="2"/>
</dbReference>
<dbReference type="FunFam" id="2.60.40.60:FF:000026">
    <property type="entry name" value="FAT atypical cadherin 1"/>
    <property type="match status" value="2"/>
</dbReference>
<dbReference type="Gene3D" id="2.60.120.200">
    <property type="match status" value="1"/>
</dbReference>
<feature type="domain" description="Cadherin" evidence="20">
    <location>
        <begin position="2952"/>
        <end position="3056"/>
    </location>
</feature>
<feature type="domain" description="Cadherin" evidence="20">
    <location>
        <begin position="382"/>
        <end position="477"/>
    </location>
</feature>
<dbReference type="FunFam" id="2.60.40.60:FF:000165">
    <property type="entry name" value="FAT atypical cadherin 3"/>
    <property type="match status" value="1"/>
</dbReference>
<dbReference type="InParanoid" id="A0A3P8USP2"/>
<feature type="domain" description="Cadherin" evidence="20">
    <location>
        <begin position="838"/>
        <end position="942"/>
    </location>
</feature>
<evidence type="ECO:0000256" key="14">
    <source>
        <dbReference type="PROSITE-ProRule" id="PRU00076"/>
    </source>
</evidence>
<comment type="subcellular location">
    <subcellularLocation>
        <location evidence="1">Membrane</location>
        <topology evidence="1">Single-pass type I membrane protein</topology>
    </subcellularLocation>
</comment>
<feature type="domain" description="Cadherin" evidence="20">
    <location>
        <begin position="3262"/>
        <end position="3366"/>
    </location>
</feature>
<dbReference type="FunFam" id="2.60.40.60:FF:000059">
    <property type="entry name" value="FAT atypical cadherin 3"/>
    <property type="match status" value="1"/>
</dbReference>
<dbReference type="FunFam" id="2.60.40.60:FF:000067">
    <property type="entry name" value="FAT atypical cadherin 1"/>
    <property type="match status" value="1"/>
</dbReference>
<dbReference type="SMART" id="SM00282">
    <property type="entry name" value="LamG"/>
    <property type="match status" value="1"/>
</dbReference>
<dbReference type="GO" id="GO:0016358">
    <property type="term" value="P:dendrite development"/>
    <property type="evidence" value="ECO:0007669"/>
    <property type="project" value="UniProtKB-ARBA"/>
</dbReference>
<dbReference type="PANTHER" id="PTHR24026">
    <property type="entry name" value="FAT ATYPICAL CADHERIN-RELATED"/>
    <property type="match status" value="1"/>
</dbReference>
<dbReference type="Pfam" id="PF12661">
    <property type="entry name" value="hEGF"/>
    <property type="match status" value="1"/>
</dbReference>
<dbReference type="FunFam" id="2.60.40.60:FF:000015">
    <property type="entry name" value="FAT atypical cadherin 1"/>
    <property type="match status" value="1"/>
</dbReference>
<dbReference type="InterPro" id="IPR002126">
    <property type="entry name" value="Cadherin-like_dom"/>
</dbReference>
<dbReference type="FunFam" id="2.60.40.60:FF:000035">
    <property type="entry name" value="Protocadherin Fat 3"/>
    <property type="match status" value="1"/>
</dbReference>
<dbReference type="SMART" id="SM00112">
    <property type="entry name" value="CA"/>
    <property type="match status" value="33"/>
</dbReference>
<dbReference type="InterPro" id="IPR013032">
    <property type="entry name" value="EGF-like_CS"/>
</dbReference>
<dbReference type="FunFam" id="2.60.120.200:FF:000035">
    <property type="entry name" value="FAT atypical cadherin 3"/>
    <property type="match status" value="1"/>
</dbReference>
<keyword evidence="12" id="KW-0325">Glycoprotein</keyword>
<dbReference type="GO" id="GO:0001764">
    <property type="term" value="P:neuron migration"/>
    <property type="evidence" value="ECO:0007669"/>
    <property type="project" value="UniProtKB-ARBA"/>
</dbReference>
<feature type="signal peptide" evidence="17">
    <location>
        <begin position="1"/>
        <end position="34"/>
    </location>
</feature>
<dbReference type="SMART" id="SM00179">
    <property type="entry name" value="EGF_CA"/>
    <property type="match status" value="3"/>
</dbReference>
<dbReference type="Ensembl" id="ENSCSET00000004905.1">
    <property type="protein sequence ID" value="ENSCSEP00000004849.1"/>
    <property type="gene ID" value="ENSCSEG00000003138.1"/>
</dbReference>
<sequence length="4596" mass="503815">MDVNMGQWAGMRAPFYSLALLLPLLLLTSPLCCSQSTQGGPQDGPHFGFTQAVYRATVYENSAARTYANSKIKMGIHLAQRSWDVRYRITSGDDEGLFKAEEFVLGDFCFLRIRTKGGNAAILNREIQDNYVLTVKASVKGEAFLETWTKVSIQVLDMNDLRPLFSPTTYSVTIAESTPLRTSIAQVTATDADIGSNGEFYYFFKEKMELFAVHPTSGVVSLSGKLNVDEQSRYDLEILAVDRGMKLYGNNGVSSTAKLFVHVERVNEHAPVMNVVTLSPSWLDKNPVYAVVTVTDLDEGINGEIDSVDIVGGDPLEQFFIEMSEEEEFAIKASESLNWDLYPYGCNLTLQAKDKGAPQKFSTVRLVHIIVKRPHTEEVKFEQEVYEVSLNEISPPGTVVEAVKIKPEPDDAEYILTPSADSAFFQMNTLTGVVSTKRWFTQVTQNVFNLEVMESDSELRVKVRVTIEDANDNTPTFAQSSYEIFVNESVPVGTSVLTVSAVDEDLGENGYITYSISSLHLLPFRINQFSGVISTTKELDFESSPESFVFVVRASDWGSPYRRESEVNVTIHLENVNDNQPLFENVACQGVISRDFPVDEVITTMSAIDVDELELVKYKIISGNELGYFDLNPDSGVLALQHSLATANPKNNVFSLKITATDGENFSDPMFVNISIVHGKSPPKGFTCKETKVAQKLAEKLLKKSKASTKPKIEEGFIDLFSVNRQTPQFDKAFPTDISVREDLQVGSSVFQVNAFDGDTGFNGHILYAISDGNIDSCFTINMETGLVSVFLPMDREKRDRYLLNLTIFDLGLPQKTAWRLLTVYIEDANDNAPQFLQEGGYKILLPENTAIGTDVIQVEATDKDLGANGDVTYSILTSTTQFSINSTNGIVYVAGQLDREFVSTFNLKIEARDKADRGSQKFSTTTLKIILEDVNDCPPLFIPSVYKAKALEDLPVGTVVAWLETLDPDLGLGGQVRYSLANDYNGWFEVDKASGAIRLTKELDYETQQFYNLTVKAKDKGRPVSLLSVTFVEVEVVDVNENLYTPYFSHFALSGLVKENARIGTTLLQVTANDDDSGRDGEIQYSIRDGSGLGRFAIDEETGVIYTTDMLDRETKDSYWLTVYASDHGVVPQFATIEVFIQVEDVNDNAPLTSEPMYRPSVTENSPRDVSVIQIQAQDPDTTPPAAGEKLNYRIISGNPQNFFTINSRTGLITTTSRKLDREQQAEHVLEVLVSDGGPSPRQTTVWVMVQVLDENDNKPTFPEKVYQVKLAERERRKKGEPIYRVFAYDRDEGPNGDLSYSIVDGNEEGKFFIDPKTAVVSSRKAFSAGSYDILTIKATDNGRPQKSATARLHITGPGRGRGGAGPPPPPPAALPLLFDESFYNFTVMENDKVAEIVGVVTLQQTDAPLWFDIAGGNSDSVFDIEKAVGTIIIARPLDAEQRSFYNLTVQATDGTTTAFTQVHITVLDNNDNPPVFSQSTYDVTISEDTPPDTEVVQVLASDRDEHHRLTYSLQSSIDPNSMRLFRIDPNVGTIYTVQRLDHEACAQHILTVIVKDQEFPYRKNLARVLIEVEDINDHVPIFTSALYEGQVYESAAVGSAVVQVTALDKDKGANAELHYSIEAGNTGNAFSIEPVLGLITVARDLDLSNIGHYVLTVRVTDNGAPPLSTTTVVRVAVTLSDNAGPKFPQPEYQAEISEKAMIGTSVTTVMAVSQSTLTYDIKKGNTDRVFQINQYSGVITTQNLLDFETTSSYTLIIRASNMAGMSSNVTVVIQVVDENDNPPVFQLLHYLGRISEAAPVNSVVLDSGDSPLVIRATDADRNQNALLVYQIVEDTAKMFFTVDSGTGSIRTIANLDHETFATFHFHVHVRDNGRPQLTAESPTEVTIQVIDTNDSPPHFTQNAYETVLLLPTYVGVEVLQVSAVDPDKDVPSELTYTLTDGALEYFAIKPSSGVIVVKNNNLSKERFRFNVKVSDGKFSSMALVTILVREALDSGLSFSQSLYSSSIQENVSNITKVAVVNAVGNRLNEPLKYTLLNAGTRFRIRPTSGVIQTTGIPFDREEQEFYELVVEAKREHDRLHVARVMVRVQIEDINDNAPVFVGLPYYAAVQVEAEPGSPIFRVMAIDSDKGLNGEVSYYLMDDHGHFEISRQTGHLTLKRSFDSDLSNVEYQMVIYAKDGGYPPLSSTIEFTITVVNKAMPVFDKSFYSVAVNEDVSVHTPILSINASSPEGQNIIYTIVEGDPSLQFDVGFDTGVISVIHALDYEAASSYHLTVRATDYLTSARAEVDVEVIVLDVNDNPPVFQKMSYTVVLSETAMIGTPALQVIATDRDSEKNNIVRYQLFSDAHNSTDYFHIDSSSGLILTARMLDHELLQRYDFIVKATDNGFPPLSSEVSVKVMVNDMNDNPPVFNQLLYESYVNELAPRGHFVTCVQASDADSSDFDHLEYGILSGNEKMNFLMNKKTGIITLSGHRKQRMESVHSLNVSVSDGVFTSTAQVHVKVLEANLYSPVFGQNMYEAELRENAAVGTKVLQVKATDADPGTYGHITYSFVNDVGKDQFSIDSIGQISTLEKLDREDPANKDIVLTVGARDSGGRASYCTVHITLLDDNDNVPRFHATEYRASVKSDVAKGFLVTQIQAQDPDDGTNAKVKYSLYSEAHVPVVDILEIDPDNGWMVTKGSFSHLRNSVLSFFVKAVDGGNPVRHSLVSVYIHVLSPESSIPHFSQHQYLFSVPEDLPIGSAIGTVRLNTPPGHEPLSATFALVNGETKENNQDGVLVVDKSTGVIKLDKPLDYEVVKGFHFKVTATLQQAKLDSVSTVDVEVRVLDLNDNKPAFETNSYEATIMEGMSIGTRIIQVQAVDPDAGANGQVTYSLGALTQSAGDAETLGRTFSIDSNTGWISTRKDLDHETHPSYTFTVVASDLGETLSLSSTTTVTVVVSDVNDNPPRFVEQHYFGSVQESDPPGEVVAVLNTRDDDSSAVNRQVSYHITGGNYRGVFALGLVQGEWKMYVKGLLDREERNLYIINVTASDGLFVSQATVEITVMDANDNSPVCDQAVYTASVPEDLPVNSVVLRVGATDADMGLSAWIQYSLHGPGSQHFSLDSDTGVIKSSVSLDRETTPRYQLVAQATDGGGRWCRAEVQLIVTDVNDNPPIFTLSQYTASVYEDTAIKALLTRIQAIDPDEGRVVVYSMADSAGGTFSIDKSSGIMVLESVLDREVQPAYQVTVRASDQGSPSPLSSLVNVTITVLDINDNPPVFERRDQLATVPEDVSMGTEVLRVYAASKDIGTNAEITYSIRSGNEHGKFYIHPLTGVILVALPLDYETCKDYFLTVEARDGGTPPLSAITTVNINLTDVNDNAPVFSRDLYAAVVSEDATIGDSVVQLVAEDVDSQVNGDILYSIVSGDRDNQFFIDPLSGVIKVNKQLDREKVSYSLSIRALDSGAPPLSSTVMVNIDISDINDNPPTFSPANLTTVIQENKPVGTTILQLSVVDLDSSHNGPPFDFHILSGNEGGEFVLENDGTLVANRVFKRNLVTEYVLQIQVTDSGKPRLSSSSTLTVRVIEESLHRPVALPLEVHIITMEDEFPGGVIGQLHATDADPYDALTFGHAPPAHRSLFKISPRDGKIIALGGLDAGRYSLNASVSDGRFAVPVPVSVHVEQATPEMLREAVTVRFESVSPQDFVASHLKSVLKVLQHAATSQGQDTLHLLSLQPVGGTQQLDLLVAVETVGGGYYKAAYLTQKLSASRRQLEEVLRVSAILDKNCSGLECRGAQCEQTIVLDSHNLATYSTPRVSFVSPRFQRTSRCTCNGERLRGWRWCEDQSCPADMQCVSVEATRGRYACQCPPGKLGECAGHSSLSFSGNSYIKYRLSDRLQTELKLSLRIRTLQSRGIIMYTHTEPCTVLKLEDGKLWLQLACGLGSGVGDSPNMLGISGRRISDGSWHTVALELNRNFSSLALDDSYVEQRRGPPFMQPLAPDRTIFFGALVQPANSRSLMDPQKDPRVLEGFQGCLDSVMLNNNELPLQNKRTHYAEVVGLTDLKLGCVLYPDACLQQPCRNGATCTSLPSGGFSCSCYPQFTGGRCEVEITACVPNPCHNGGICKPIGNAFLCSCRRGFKGLTCEEDVNECDRSNPEGECENGGVCINTHGSFYCNCTAGFVGQRCGLRPVVVPNMQAGHTVVGKEELIGIAVVLFVIVTLIILFIAFRKKVFQKNYSRNNLSLVQDPATAALLNKANGVQFKTLHCSPGDPLNLYAEPVLTGGGMMGPPQVPVRPMAYTPCFQGDPRSTLEKMVDGRSVEHTEMSTFHSESPRILSGTTRRGVVVCSVAPNLPPVSPCRSDCDSIHKSPWDSDEGECVTCFSGSNKGSNSEVQSLNSFQSDSCDDNAYHWDTSDWMPSTRLSDIEEVPGYETGPPPEVARSVSRLGGSTRELESDYYLGGYDIDSDYPPPHEEEFLTQDQLPPPLPTGEDYSEPYSPPPTNPPVSKESTLSSGSTGRQHSRQHFHPSQYLPPHQLPLGELPHADFSAGGLTPGNGDTDDSLSINIRLSVGASSASDMSVPGGLEDSERGSDFDSMDELRRGVTITTESQQQTEV</sequence>
<evidence type="ECO:0000256" key="1">
    <source>
        <dbReference type="ARBA" id="ARBA00004479"/>
    </source>
</evidence>
<feature type="domain" description="Cadherin" evidence="20">
    <location>
        <begin position="1058"/>
        <end position="1154"/>
    </location>
</feature>
<evidence type="ECO:0000256" key="7">
    <source>
        <dbReference type="ARBA" id="ARBA00022837"/>
    </source>
</evidence>
<dbReference type="FunFam" id="2.60.40.60:FF:000039">
    <property type="entry name" value="FAT atypical cadherin 3"/>
    <property type="match status" value="1"/>
</dbReference>
<dbReference type="FunFam" id="2.60.40.60:FF:000024">
    <property type="entry name" value="FAT atypical cadherin 3"/>
    <property type="match status" value="1"/>
</dbReference>
<evidence type="ECO:0000256" key="11">
    <source>
        <dbReference type="ARBA" id="ARBA00023157"/>
    </source>
</evidence>
<feature type="domain" description="Cadherin" evidence="20">
    <location>
        <begin position="3471"/>
        <end position="3575"/>
    </location>
</feature>
<dbReference type="GO" id="GO:0043005">
    <property type="term" value="C:neuron projection"/>
    <property type="evidence" value="ECO:0007669"/>
    <property type="project" value="UniProtKB-ARBA"/>
</dbReference>
<keyword evidence="9 16" id="KW-1133">Transmembrane helix</keyword>
<feature type="compositionally biased region" description="Basic and acidic residues" evidence="15">
    <location>
        <begin position="4567"/>
        <end position="4582"/>
    </location>
</feature>
<feature type="domain" description="EGF-like" evidence="19">
    <location>
        <begin position="4051"/>
        <end position="4088"/>
    </location>
</feature>
<dbReference type="GeneTree" id="ENSGT00940000154981"/>
<dbReference type="GO" id="GO:0120035">
    <property type="term" value="P:regulation of plasma membrane bounded cell projection organization"/>
    <property type="evidence" value="ECO:0007669"/>
    <property type="project" value="UniProtKB-ARBA"/>
</dbReference>
<evidence type="ECO:0000256" key="16">
    <source>
        <dbReference type="SAM" id="Phobius"/>
    </source>
</evidence>
<dbReference type="InterPro" id="IPR018097">
    <property type="entry name" value="EGF_Ca-bd_CS"/>
</dbReference>
<feature type="domain" description="Cadherin" evidence="20">
    <location>
        <begin position="1690"/>
        <end position="1787"/>
    </location>
</feature>
<dbReference type="FunFam" id="2.60.40.60:FF:000033">
    <property type="entry name" value="FAT atypical cadherin 1"/>
    <property type="match status" value="1"/>
</dbReference>
<dbReference type="FunFam" id="2.60.40.60:FF:000021">
    <property type="entry name" value="FAT atypical cadherin 1"/>
    <property type="match status" value="2"/>
</dbReference>
<evidence type="ECO:0000256" key="5">
    <source>
        <dbReference type="ARBA" id="ARBA00022729"/>
    </source>
</evidence>
<feature type="region of interest" description="Disordered" evidence="15">
    <location>
        <begin position="4407"/>
        <end position="4429"/>
    </location>
</feature>
<feature type="domain" description="Cadherin" evidence="20">
    <location>
        <begin position="1479"/>
        <end position="1584"/>
    </location>
</feature>
<feature type="domain" description="Cadherin" evidence="20">
    <location>
        <begin position="1585"/>
        <end position="1689"/>
    </location>
</feature>
<keyword evidence="8" id="KW-0130">Cell adhesion</keyword>
<dbReference type="FunFam" id="2.60.40.60:FF:000064">
    <property type="entry name" value="FAT atypical cadherin 1"/>
    <property type="match status" value="1"/>
</dbReference>
<dbReference type="FunFam" id="2.60.40.60:FF:000061">
    <property type="entry name" value="FAT atypical cadherin 3"/>
    <property type="match status" value="2"/>
</dbReference>
<feature type="domain" description="EGF-like" evidence="19">
    <location>
        <begin position="3819"/>
        <end position="3857"/>
    </location>
</feature>
<feature type="disulfide bond" evidence="14">
    <location>
        <begin position="4116"/>
        <end position="4125"/>
    </location>
</feature>
<dbReference type="Gene3D" id="2.10.25.10">
    <property type="entry name" value="Laminin"/>
    <property type="match status" value="3"/>
</dbReference>
<dbReference type="FunFam" id="2.60.40.60:FF:000058">
    <property type="entry name" value="FAT atypical cadherin 3"/>
    <property type="match status" value="1"/>
</dbReference>
<dbReference type="SUPFAM" id="SSF49899">
    <property type="entry name" value="Concanavalin A-like lectins/glucanases"/>
    <property type="match status" value="1"/>
</dbReference>
<dbReference type="FunFam" id="2.60.40.60:FF:000053">
    <property type="entry name" value="FAT atypical cadherin 3"/>
    <property type="match status" value="1"/>
</dbReference>
<feature type="domain" description="Cadherin" evidence="20">
    <location>
        <begin position="1155"/>
        <end position="1263"/>
    </location>
</feature>
<dbReference type="FunFam" id="2.60.40.60:FF:000032">
    <property type="entry name" value="FAT atypical cadherin 1"/>
    <property type="match status" value="1"/>
</dbReference>
<dbReference type="FunCoup" id="A0A3P8USP2">
    <property type="interactions" value="325"/>
</dbReference>
<dbReference type="InterPro" id="IPR000742">
    <property type="entry name" value="EGF"/>
</dbReference>
<keyword evidence="6" id="KW-0677">Repeat</keyword>
<dbReference type="FunFam" id="2.60.40.60:FF:000037">
    <property type="entry name" value="FAT atypical cadherin 1"/>
    <property type="match status" value="1"/>
</dbReference>
<proteinExistence type="predicted"/>
<feature type="domain" description="EGF-like" evidence="19">
    <location>
        <begin position="4090"/>
        <end position="4126"/>
    </location>
</feature>
<feature type="domain" description="Cadherin" evidence="20">
    <location>
        <begin position="2727"/>
        <end position="2837"/>
    </location>
</feature>
<dbReference type="GO" id="GO:0048667">
    <property type="term" value="P:cell morphogenesis involved in neuron differentiation"/>
    <property type="evidence" value="ECO:0007669"/>
    <property type="project" value="UniProtKB-ARBA"/>
</dbReference>
<feature type="domain" description="Cadherin" evidence="20">
    <location>
        <begin position="2001"/>
        <end position="2102"/>
    </location>
</feature>
<dbReference type="InterPro" id="IPR013320">
    <property type="entry name" value="ConA-like_dom_sf"/>
</dbReference>
<dbReference type="InterPro" id="IPR001791">
    <property type="entry name" value="Laminin_G"/>
</dbReference>
<dbReference type="PROSITE" id="PS00010">
    <property type="entry name" value="ASX_HYDROXYL"/>
    <property type="match status" value="1"/>
</dbReference>
<keyword evidence="10 16" id="KW-0472">Membrane</keyword>
<feature type="domain" description="Cadherin" evidence="20">
    <location>
        <begin position="1276"/>
        <end position="1375"/>
    </location>
</feature>
<dbReference type="GO" id="GO:0048646">
    <property type="term" value="P:anatomical structure formation involved in morphogenesis"/>
    <property type="evidence" value="ECO:0007669"/>
    <property type="project" value="UniProtKB-ARBA"/>
</dbReference>
<feature type="compositionally biased region" description="Polar residues" evidence="15">
    <location>
        <begin position="4542"/>
        <end position="4558"/>
    </location>
</feature>
<feature type="domain" description="Cadherin" evidence="20">
    <location>
        <begin position="3057"/>
        <end position="3158"/>
    </location>
</feature>
<feature type="domain" description="Cadherin" evidence="20">
    <location>
        <begin position="2103"/>
        <end position="2204"/>
    </location>
</feature>
<feature type="domain" description="Cadherin" evidence="20">
    <location>
        <begin position="2619"/>
        <end position="2726"/>
    </location>
</feature>
<feature type="chain" id="PRO_5017988440" evidence="17">
    <location>
        <begin position="35"/>
        <end position="4596"/>
    </location>
</feature>
<feature type="domain" description="Cadherin" evidence="20">
    <location>
        <begin position="1381"/>
        <end position="1478"/>
    </location>
</feature>
<dbReference type="PANTHER" id="PTHR24026:SF49">
    <property type="entry name" value="PROTOCADHERIN FAT 3"/>
    <property type="match status" value="1"/>
</dbReference>